<dbReference type="Proteomes" id="UP001595884">
    <property type="component" value="Unassembled WGS sequence"/>
</dbReference>
<sequence>MTIDIQTMLYRITAQTFDQNFIVKPEDSLDNGYLHVVRVKSKLGTERAAIFRATYEWVDVWIPELRVGATMFDYGDVQEDKEDDLRRLCIATRVYLEGGARIEQRKRVFRKDLIPLVIIDVDGLEWRLGRNHCVVPYL</sequence>
<evidence type="ECO:0000313" key="1">
    <source>
        <dbReference type="EMBL" id="MFC4718009.1"/>
    </source>
</evidence>
<comment type="caution">
    <text evidence="1">The sequence shown here is derived from an EMBL/GenBank/DDBJ whole genome shotgun (WGS) entry which is preliminary data.</text>
</comment>
<proteinExistence type="predicted"/>
<dbReference type="RefSeq" id="WP_346058910.1">
    <property type="nucleotide sequence ID" value="NZ_BAAAVQ010000015.1"/>
</dbReference>
<dbReference type="EMBL" id="JBHSHE010000090">
    <property type="protein sequence ID" value="MFC4718009.1"/>
    <property type="molecule type" value="Genomic_DNA"/>
</dbReference>
<gene>
    <name evidence="1" type="ORF">ACFO7V_17955</name>
</gene>
<keyword evidence="2" id="KW-1185">Reference proteome</keyword>
<name>A0ABV9MSI6_9MICC</name>
<evidence type="ECO:0000313" key="2">
    <source>
        <dbReference type="Proteomes" id="UP001595884"/>
    </source>
</evidence>
<protein>
    <submittedName>
        <fullName evidence="1">Uncharacterized protein</fullName>
    </submittedName>
</protein>
<accession>A0ABV9MSI6</accession>
<organism evidence="1 2">
    <name type="scientific">Glutamicibacter bergerei</name>
    <dbReference type="NCBI Taxonomy" id="256702"/>
    <lineage>
        <taxon>Bacteria</taxon>
        <taxon>Bacillati</taxon>
        <taxon>Actinomycetota</taxon>
        <taxon>Actinomycetes</taxon>
        <taxon>Micrococcales</taxon>
        <taxon>Micrococcaceae</taxon>
        <taxon>Glutamicibacter</taxon>
    </lineage>
</organism>
<reference evidence="2" key="1">
    <citation type="journal article" date="2019" name="Int. J. Syst. Evol. Microbiol.">
        <title>The Global Catalogue of Microorganisms (GCM) 10K type strain sequencing project: providing services to taxonomists for standard genome sequencing and annotation.</title>
        <authorList>
            <consortium name="The Broad Institute Genomics Platform"/>
            <consortium name="The Broad Institute Genome Sequencing Center for Infectious Disease"/>
            <person name="Wu L."/>
            <person name="Ma J."/>
        </authorList>
    </citation>
    <scope>NUCLEOTIDE SEQUENCE [LARGE SCALE GENOMIC DNA]</scope>
    <source>
        <strain evidence="2">CGMCC 1.12849</strain>
    </source>
</reference>